<feature type="domain" description="LITAF" evidence="3">
    <location>
        <begin position="84"/>
        <end position="171"/>
    </location>
</feature>
<dbReference type="InterPro" id="IPR043502">
    <property type="entry name" value="DNA/RNA_pol_sf"/>
</dbReference>
<keyword evidence="5" id="KW-1185">Reference proteome</keyword>
<dbReference type="PROSITE" id="PS50878">
    <property type="entry name" value="RT_POL"/>
    <property type="match status" value="1"/>
</dbReference>
<feature type="compositionally biased region" description="Low complexity" evidence="1">
    <location>
        <begin position="1"/>
        <end position="13"/>
    </location>
</feature>
<accession>A0A8S4QRM0</accession>
<feature type="compositionally biased region" description="Pro residues" evidence="1">
    <location>
        <begin position="14"/>
        <end position="24"/>
    </location>
</feature>
<name>A0A8S4QRM0_9NEOP</name>
<dbReference type="EMBL" id="CAKXAJ010018986">
    <property type="protein sequence ID" value="CAH2218042.1"/>
    <property type="molecule type" value="Genomic_DNA"/>
</dbReference>
<dbReference type="GO" id="GO:0071897">
    <property type="term" value="P:DNA biosynthetic process"/>
    <property type="evidence" value="ECO:0007669"/>
    <property type="project" value="UniProtKB-ARBA"/>
</dbReference>
<dbReference type="PANTHER" id="PTHR33332">
    <property type="entry name" value="REVERSE TRANSCRIPTASE DOMAIN-CONTAINING PROTEIN"/>
    <property type="match status" value="1"/>
</dbReference>
<proteinExistence type="predicted"/>
<dbReference type="Pfam" id="PF10601">
    <property type="entry name" value="zf-LITAF-like"/>
    <property type="match status" value="1"/>
</dbReference>
<comment type="caution">
    <text evidence="4">The sequence shown here is derived from an EMBL/GenBank/DDBJ whole genome shotgun (WGS) entry which is preliminary data.</text>
</comment>
<dbReference type="SMART" id="SM00714">
    <property type="entry name" value="LITAF"/>
    <property type="match status" value="1"/>
</dbReference>
<dbReference type="AlphaFoldDB" id="A0A8S4QRM0"/>
<organism evidence="4 5">
    <name type="scientific">Pararge aegeria aegeria</name>
    <dbReference type="NCBI Taxonomy" id="348720"/>
    <lineage>
        <taxon>Eukaryota</taxon>
        <taxon>Metazoa</taxon>
        <taxon>Ecdysozoa</taxon>
        <taxon>Arthropoda</taxon>
        <taxon>Hexapoda</taxon>
        <taxon>Insecta</taxon>
        <taxon>Pterygota</taxon>
        <taxon>Neoptera</taxon>
        <taxon>Endopterygota</taxon>
        <taxon>Lepidoptera</taxon>
        <taxon>Glossata</taxon>
        <taxon>Ditrysia</taxon>
        <taxon>Papilionoidea</taxon>
        <taxon>Nymphalidae</taxon>
        <taxon>Satyrinae</taxon>
        <taxon>Satyrini</taxon>
        <taxon>Parargina</taxon>
        <taxon>Pararge</taxon>
    </lineage>
</organism>
<gene>
    <name evidence="4" type="primary">jg346</name>
    <name evidence="4" type="ORF">PAEG_LOCUS5917</name>
</gene>
<reference evidence="4" key="1">
    <citation type="submission" date="2022-03" db="EMBL/GenBank/DDBJ databases">
        <authorList>
            <person name="Lindestad O."/>
        </authorList>
    </citation>
    <scope>NUCLEOTIDE SEQUENCE</scope>
</reference>
<protein>
    <submittedName>
        <fullName evidence="4">Jg346 protein</fullName>
    </submittedName>
</protein>
<sequence>MATNIPPNTSSAPPSNPNDLPPPYAAVVGNPQYGFVAPTGEPFPPAEGAFVQPKQFTATGVYPHPVVASVPLQAGDVPPQHGMQLPVGVVMPPAVGSQPTTITCFNCGKVVTTRVTYTTAWHTHLVAGSICVITMVCSLCCLGLVPYCFDSFKDAEHYCPNCSTFIGKSSTSDPTNFRPISVLPTFSKIFEKLILNQLLAYSHKYDLLHVKQFGFTRGRSTIDAGVELIHNIFEAWEESHDALGVFCDLSKAFDCVVHETLVRKLHHYGIQGVALDLISYYLRDRVQMVDVNGKRSNGSFVKIGVPQRSILGPFLFLIYINDLPYLVKDNHGIVLFADDTSLMFKIKRRELALDDVNNYLAKVVQWFEANNLVLNENKTKCIKFTLPNVKHVKTTILLNNEELNPVDTTVFLGITLDAKLQ</sequence>
<evidence type="ECO:0000313" key="5">
    <source>
        <dbReference type="Proteomes" id="UP000838756"/>
    </source>
</evidence>
<evidence type="ECO:0000313" key="4">
    <source>
        <dbReference type="EMBL" id="CAH2218042.1"/>
    </source>
</evidence>
<evidence type="ECO:0000259" key="2">
    <source>
        <dbReference type="PROSITE" id="PS50878"/>
    </source>
</evidence>
<feature type="domain" description="Reverse transcriptase" evidence="2">
    <location>
        <begin position="147"/>
        <end position="416"/>
    </location>
</feature>
<dbReference type="InterPro" id="IPR000477">
    <property type="entry name" value="RT_dom"/>
</dbReference>
<dbReference type="SUPFAM" id="SSF56672">
    <property type="entry name" value="DNA/RNA polymerases"/>
    <property type="match status" value="1"/>
</dbReference>
<feature type="region of interest" description="Disordered" evidence="1">
    <location>
        <begin position="1"/>
        <end position="24"/>
    </location>
</feature>
<evidence type="ECO:0000256" key="1">
    <source>
        <dbReference type="SAM" id="MobiDB-lite"/>
    </source>
</evidence>
<dbReference type="OrthoDB" id="4713066at2759"/>
<evidence type="ECO:0000259" key="3">
    <source>
        <dbReference type="PROSITE" id="PS51837"/>
    </source>
</evidence>
<dbReference type="Proteomes" id="UP000838756">
    <property type="component" value="Unassembled WGS sequence"/>
</dbReference>
<dbReference type="InterPro" id="IPR006629">
    <property type="entry name" value="LITAF"/>
</dbReference>
<dbReference type="CDD" id="cd01650">
    <property type="entry name" value="RT_nLTR_like"/>
    <property type="match status" value="1"/>
</dbReference>
<dbReference type="PROSITE" id="PS51837">
    <property type="entry name" value="LITAF"/>
    <property type="match status" value="1"/>
</dbReference>
<dbReference type="Pfam" id="PF00078">
    <property type="entry name" value="RVT_1"/>
    <property type="match status" value="1"/>
</dbReference>